<dbReference type="EnsemblPlants" id="LPERR01G19960.1">
    <property type="protein sequence ID" value="LPERR01G19960.1"/>
    <property type="gene ID" value="LPERR01G19960"/>
</dbReference>
<accession>A0A0D9V329</accession>
<reference evidence="2 3" key="1">
    <citation type="submission" date="2012-08" db="EMBL/GenBank/DDBJ databases">
        <title>Oryza genome evolution.</title>
        <authorList>
            <person name="Wing R.A."/>
        </authorList>
    </citation>
    <scope>NUCLEOTIDE SEQUENCE</scope>
</reference>
<name>A0A0D9V329_9ORYZ</name>
<evidence type="ECO:0000313" key="3">
    <source>
        <dbReference type="Proteomes" id="UP000032180"/>
    </source>
</evidence>
<reference evidence="2" key="3">
    <citation type="submission" date="2015-04" db="UniProtKB">
        <authorList>
            <consortium name="EnsemblPlants"/>
        </authorList>
    </citation>
    <scope>IDENTIFICATION</scope>
</reference>
<feature type="compositionally biased region" description="Basic and acidic residues" evidence="1">
    <location>
        <begin position="12"/>
        <end position="27"/>
    </location>
</feature>
<feature type="compositionally biased region" description="Acidic residues" evidence="1">
    <location>
        <begin position="95"/>
        <end position="105"/>
    </location>
</feature>
<organism evidence="2 3">
    <name type="scientific">Leersia perrieri</name>
    <dbReference type="NCBI Taxonomy" id="77586"/>
    <lineage>
        <taxon>Eukaryota</taxon>
        <taxon>Viridiplantae</taxon>
        <taxon>Streptophyta</taxon>
        <taxon>Embryophyta</taxon>
        <taxon>Tracheophyta</taxon>
        <taxon>Spermatophyta</taxon>
        <taxon>Magnoliopsida</taxon>
        <taxon>Liliopsida</taxon>
        <taxon>Poales</taxon>
        <taxon>Poaceae</taxon>
        <taxon>BOP clade</taxon>
        <taxon>Oryzoideae</taxon>
        <taxon>Oryzeae</taxon>
        <taxon>Oryzinae</taxon>
        <taxon>Leersia</taxon>
    </lineage>
</organism>
<proteinExistence type="predicted"/>
<keyword evidence="3" id="KW-1185">Reference proteome</keyword>
<protein>
    <submittedName>
        <fullName evidence="2">Uncharacterized protein</fullName>
    </submittedName>
</protein>
<feature type="compositionally biased region" description="Low complexity" evidence="1">
    <location>
        <begin position="68"/>
        <end position="85"/>
    </location>
</feature>
<dbReference type="Proteomes" id="UP000032180">
    <property type="component" value="Chromosome 1"/>
</dbReference>
<evidence type="ECO:0000256" key="1">
    <source>
        <dbReference type="SAM" id="MobiDB-lite"/>
    </source>
</evidence>
<feature type="compositionally biased region" description="Polar residues" evidence="1">
    <location>
        <begin position="1"/>
        <end position="10"/>
    </location>
</feature>
<dbReference type="AlphaFoldDB" id="A0A0D9V329"/>
<feature type="region of interest" description="Disordered" evidence="1">
    <location>
        <begin position="68"/>
        <end position="134"/>
    </location>
</feature>
<dbReference type="HOGENOM" id="CLU_1621384_0_0_1"/>
<reference evidence="3" key="2">
    <citation type="submission" date="2013-12" db="EMBL/GenBank/DDBJ databases">
        <authorList>
            <person name="Yu Y."/>
            <person name="Lee S."/>
            <person name="de Baynast K."/>
            <person name="Wissotski M."/>
            <person name="Liu L."/>
            <person name="Talag J."/>
            <person name="Goicoechea J."/>
            <person name="Angelova A."/>
            <person name="Jetty R."/>
            <person name="Kudrna D."/>
            <person name="Golser W."/>
            <person name="Rivera L."/>
            <person name="Zhang J."/>
            <person name="Wing R."/>
        </authorList>
    </citation>
    <scope>NUCLEOTIDE SEQUENCE</scope>
</reference>
<sequence>MQPASPTGQASARERANADAVRSDRPEATGVMVDVPTTNDGTGVAATATTMTTRLVAAAATTVEVAVEQTNSEPALETAATTPAPEMAPPKDGDNNDDEVPTDDETPPKEPTPAPVQAATEPTDGGTLSGDDATPHAAMAKRLLVGDDGQQVPCDLFECIICPE</sequence>
<feature type="region of interest" description="Disordered" evidence="1">
    <location>
        <begin position="1"/>
        <end position="44"/>
    </location>
</feature>
<evidence type="ECO:0000313" key="2">
    <source>
        <dbReference type="EnsemblPlants" id="LPERR01G19960.1"/>
    </source>
</evidence>
<dbReference type="Gramene" id="LPERR01G19960.1">
    <property type="protein sequence ID" value="LPERR01G19960.1"/>
    <property type="gene ID" value="LPERR01G19960"/>
</dbReference>